<keyword evidence="4 5" id="KW-0067">ATP-binding</keyword>
<evidence type="ECO:0000256" key="2">
    <source>
        <dbReference type="ARBA" id="ARBA00022741"/>
    </source>
</evidence>
<feature type="domain" description="Protein kinase" evidence="9">
    <location>
        <begin position="83"/>
        <end position="368"/>
    </location>
</feature>
<reference evidence="10" key="2">
    <citation type="submission" date="2021-03" db="EMBL/GenBank/DDBJ databases">
        <authorList>
            <person name="Cao W."/>
        </authorList>
    </citation>
    <scope>NUCLEOTIDE SEQUENCE</scope>
    <source>
        <strain evidence="10">110414</strain>
    </source>
</reference>
<dbReference type="GO" id="GO:0004674">
    <property type="term" value="F:protein serine/threonine kinase activity"/>
    <property type="evidence" value="ECO:0007669"/>
    <property type="project" value="UniProtKB-KW"/>
</dbReference>
<comment type="caution">
    <text evidence="10">The sequence shown here is derived from an EMBL/GenBank/DDBJ whole genome shotgun (WGS) entry which is preliminary data.</text>
</comment>
<dbReference type="SUPFAM" id="SSF48452">
    <property type="entry name" value="TPR-like"/>
    <property type="match status" value="1"/>
</dbReference>
<evidence type="ECO:0000313" key="10">
    <source>
        <dbReference type="EMBL" id="MBP3984129.1"/>
    </source>
</evidence>
<organism evidence="10 11">
    <name type="scientific">Pseudoxanthomonas helianthi</name>
    <dbReference type="NCBI Taxonomy" id="1453541"/>
    <lineage>
        <taxon>Bacteria</taxon>
        <taxon>Pseudomonadati</taxon>
        <taxon>Pseudomonadota</taxon>
        <taxon>Gammaproteobacteria</taxon>
        <taxon>Lysobacterales</taxon>
        <taxon>Lysobacteraceae</taxon>
        <taxon>Pseudoxanthomonas</taxon>
    </lineage>
</organism>
<keyword evidence="10" id="KW-0723">Serine/threonine-protein kinase</keyword>
<evidence type="ECO:0000256" key="8">
    <source>
        <dbReference type="SAM" id="Phobius"/>
    </source>
</evidence>
<proteinExistence type="predicted"/>
<keyword evidence="6" id="KW-0175">Coiled coil</keyword>
<sequence length="891" mass="97742">MSNRARRALELFDEWVELPPAQRQQLLDTLAIQDPALHAELAALFAADAEAGLLERSPETLLAATAGREDNEAAFIDRRIGPWRVTGILGSGGMGAVYRGERVAGDFQQQAAIKLIRIGMDQPELRKRFLRERQILARLRHPNIAALLDGGVDDQGAPYFAMELIQGERITRWCDARALDVRGRVRLFLQVLDAVAFAHRQLIVHRDLKPSNILVDANGKAYLLDFGIAKLIEDEDDADHTRTGERAFTPEYASPEQLHGEPISAATDLYQLGVLLYALLAHSHPYGLTGDTPLRTRLVRMDGNPQPLWEAAKQSSIADAACRDSTPTQLASQLRGDLTAIAQRCLENDPKLRYDSVDALRADLIAWLDGRAVAAQTPSFRYRASRFLRRHAVASAAAAVAVIALLAGTGISLWQAGIARKEAQRAQEQQRLAERQTELVRMQADSSIAVQELLNGMFARSLAMDGGTGTTVRDLVDATRAMGTHGDMLDDPARAQLLLHLLRIGAAGDEAGERAMLAQLRPLVAKAGAARPRLLAQQLDAQLTSAEKRHALPEMMQLAPPLLRLLDSLPQPLDEEMLQLRLRTLRSQGWALDQLGRADEAIESRRQARQATVARYGPAHPRSLVSQSSLGRALALQGRYSEAAEQIRASLNGWQAVSKPSPHDQIATGISLVESLRQTNAGRPESIRLLASMEAQARANEAELMPFFLPWLQAMRADLLREQGDLPAAAALLQHASTFQPDMTQRESRGVRLVVLTAQSDLAWAQRDTTGAAEFAKEALAIIGTPSSQDNGDLRRALGLRLRVLRAQARSMPPEQLRAQVDAVLRAWDSVKTPLRSPYLTMAAETLRLAGIADKNLAQRAVTSADSEIEPNAQRQEAARRELALARQQTA</sequence>
<dbReference type="Gene3D" id="1.10.510.10">
    <property type="entry name" value="Transferase(Phosphotransferase) domain 1"/>
    <property type="match status" value="1"/>
</dbReference>
<keyword evidence="11" id="KW-1185">Reference proteome</keyword>
<dbReference type="CDD" id="cd14014">
    <property type="entry name" value="STKc_PknB_like"/>
    <property type="match status" value="1"/>
</dbReference>
<feature type="coiled-coil region" evidence="6">
    <location>
        <begin position="416"/>
        <end position="445"/>
    </location>
</feature>
<dbReference type="InterPro" id="IPR008271">
    <property type="entry name" value="Ser/Thr_kinase_AS"/>
</dbReference>
<dbReference type="RefSeq" id="WP_210535916.1">
    <property type="nucleotide sequence ID" value="NZ_JAGKTC010000001.1"/>
</dbReference>
<feature type="region of interest" description="Disordered" evidence="7">
    <location>
        <begin position="864"/>
        <end position="891"/>
    </location>
</feature>
<accession>A0A940X1D8</accession>
<protein>
    <submittedName>
        <fullName evidence="10">Serine/threonine protein kinase</fullName>
    </submittedName>
</protein>
<dbReference type="Gene3D" id="1.25.40.10">
    <property type="entry name" value="Tetratricopeptide repeat domain"/>
    <property type="match status" value="1"/>
</dbReference>
<evidence type="ECO:0000256" key="1">
    <source>
        <dbReference type="ARBA" id="ARBA00022679"/>
    </source>
</evidence>
<feature type="binding site" evidence="5">
    <location>
        <position position="114"/>
    </location>
    <ligand>
        <name>ATP</name>
        <dbReference type="ChEBI" id="CHEBI:30616"/>
    </ligand>
</feature>
<dbReference type="AlphaFoldDB" id="A0A940X1D8"/>
<keyword evidence="3 10" id="KW-0418">Kinase</keyword>
<reference evidence="10" key="1">
    <citation type="journal article" date="2016" name="Int. J. Syst. Evol. Microbiol.">
        <title>Pseudoxanthomonas helianthi sp. nov., isolated from roots of Jerusalem artichoke (Helianthus tuberosus).</title>
        <authorList>
            <person name="Kittiwongwattana C."/>
            <person name="Thawai C."/>
        </authorList>
    </citation>
    <scope>NUCLEOTIDE SEQUENCE</scope>
    <source>
        <strain evidence="10">110414</strain>
    </source>
</reference>
<dbReference type="PROSITE" id="PS50011">
    <property type="entry name" value="PROTEIN_KINASE_DOM"/>
    <property type="match status" value="1"/>
</dbReference>
<evidence type="ECO:0000256" key="7">
    <source>
        <dbReference type="SAM" id="MobiDB-lite"/>
    </source>
</evidence>
<evidence type="ECO:0000256" key="6">
    <source>
        <dbReference type="SAM" id="Coils"/>
    </source>
</evidence>
<feature type="transmembrane region" description="Helical" evidence="8">
    <location>
        <begin position="392"/>
        <end position="414"/>
    </location>
</feature>
<dbReference type="Pfam" id="PF00069">
    <property type="entry name" value="Pkinase"/>
    <property type="match status" value="1"/>
</dbReference>
<evidence type="ECO:0000259" key="9">
    <source>
        <dbReference type="PROSITE" id="PS50011"/>
    </source>
</evidence>
<evidence type="ECO:0000256" key="3">
    <source>
        <dbReference type="ARBA" id="ARBA00022777"/>
    </source>
</evidence>
<dbReference type="InterPro" id="IPR011009">
    <property type="entry name" value="Kinase-like_dom_sf"/>
</dbReference>
<keyword evidence="2 5" id="KW-0547">Nucleotide-binding</keyword>
<dbReference type="Gene3D" id="3.30.200.20">
    <property type="entry name" value="Phosphorylase Kinase, domain 1"/>
    <property type="match status" value="1"/>
</dbReference>
<dbReference type="PANTHER" id="PTHR43289:SF34">
    <property type="entry name" value="SERINE_THREONINE-PROTEIN KINASE YBDM-RELATED"/>
    <property type="match status" value="1"/>
</dbReference>
<dbReference type="SUPFAM" id="SSF56112">
    <property type="entry name" value="Protein kinase-like (PK-like)"/>
    <property type="match status" value="1"/>
</dbReference>
<keyword evidence="8" id="KW-0812">Transmembrane</keyword>
<keyword evidence="1" id="KW-0808">Transferase</keyword>
<dbReference type="PANTHER" id="PTHR43289">
    <property type="entry name" value="MITOGEN-ACTIVATED PROTEIN KINASE KINASE KINASE 20-RELATED"/>
    <property type="match status" value="1"/>
</dbReference>
<evidence type="ECO:0000256" key="4">
    <source>
        <dbReference type="ARBA" id="ARBA00022840"/>
    </source>
</evidence>
<name>A0A940X1D8_9GAMM</name>
<dbReference type="InterPro" id="IPR017441">
    <property type="entry name" value="Protein_kinase_ATP_BS"/>
</dbReference>
<dbReference type="Proteomes" id="UP000673447">
    <property type="component" value="Unassembled WGS sequence"/>
</dbReference>
<evidence type="ECO:0000313" key="11">
    <source>
        <dbReference type="Proteomes" id="UP000673447"/>
    </source>
</evidence>
<keyword evidence="8" id="KW-1133">Transmembrane helix</keyword>
<dbReference type="SMART" id="SM00220">
    <property type="entry name" value="S_TKc"/>
    <property type="match status" value="1"/>
</dbReference>
<keyword evidence="8" id="KW-0472">Membrane</keyword>
<dbReference type="InterPro" id="IPR011990">
    <property type="entry name" value="TPR-like_helical_dom_sf"/>
</dbReference>
<dbReference type="PROSITE" id="PS00107">
    <property type="entry name" value="PROTEIN_KINASE_ATP"/>
    <property type="match status" value="1"/>
</dbReference>
<dbReference type="Pfam" id="PF13424">
    <property type="entry name" value="TPR_12"/>
    <property type="match status" value="1"/>
</dbReference>
<dbReference type="EMBL" id="JAGKTC010000001">
    <property type="protein sequence ID" value="MBP3984129.1"/>
    <property type="molecule type" value="Genomic_DNA"/>
</dbReference>
<evidence type="ECO:0000256" key="5">
    <source>
        <dbReference type="PROSITE-ProRule" id="PRU10141"/>
    </source>
</evidence>
<gene>
    <name evidence="10" type="ORF">J5837_06770</name>
</gene>
<dbReference type="PROSITE" id="PS00108">
    <property type="entry name" value="PROTEIN_KINASE_ST"/>
    <property type="match status" value="1"/>
</dbReference>
<dbReference type="GO" id="GO:0005524">
    <property type="term" value="F:ATP binding"/>
    <property type="evidence" value="ECO:0007669"/>
    <property type="project" value="UniProtKB-UniRule"/>
</dbReference>
<dbReference type="InterPro" id="IPR000719">
    <property type="entry name" value="Prot_kinase_dom"/>
</dbReference>